<comment type="similarity">
    <text evidence="1">Belongs to the ZC2HC1 family.</text>
</comment>
<dbReference type="GO" id="GO:0008270">
    <property type="term" value="F:zinc ion binding"/>
    <property type="evidence" value="ECO:0007669"/>
    <property type="project" value="UniProtKB-KW"/>
</dbReference>
<evidence type="ECO:0000313" key="11">
    <source>
        <dbReference type="Proteomes" id="UP000653271"/>
    </source>
</evidence>
<feature type="region of interest" description="Disordered" evidence="8">
    <location>
        <begin position="122"/>
        <end position="142"/>
    </location>
</feature>
<protein>
    <submittedName>
        <fullName evidence="10">ZC21C protein</fullName>
    </submittedName>
</protein>
<keyword evidence="4" id="KW-0862">Zinc</keyword>
<keyword evidence="5 7" id="KW-0175">Coiled coil</keyword>
<reference evidence="10" key="1">
    <citation type="submission" date="2019-09" db="EMBL/GenBank/DDBJ databases">
        <title>Bird 10,000 Genomes (B10K) Project - Family phase.</title>
        <authorList>
            <person name="Zhang G."/>
        </authorList>
    </citation>
    <scope>NUCLEOTIDE SEQUENCE</scope>
    <source>
        <strain evidence="10">B10K-DU-008-47</strain>
        <tissue evidence="10">Mixed tissue sample</tissue>
    </source>
</reference>
<evidence type="ECO:0000256" key="2">
    <source>
        <dbReference type="ARBA" id="ARBA00022723"/>
    </source>
</evidence>
<dbReference type="PANTHER" id="PTHR14649:SF1">
    <property type="entry name" value="ZINC FINGER C2HC DOMAIN-CONTAINING PROTEIN 1C"/>
    <property type="match status" value="1"/>
</dbReference>
<evidence type="ECO:0000259" key="9">
    <source>
        <dbReference type="PROSITE" id="PS52027"/>
    </source>
</evidence>
<name>A0A850XF71_PIACA</name>
<dbReference type="PANTHER" id="PTHR14649">
    <property type="entry name" value="ZINC FINGER C2HC DOMAIN-CONTAINING PROTEIN 1C"/>
    <property type="match status" value="1"/>
</dbReference>
<evidence type="ECO:0000256" key="5">
    <source>
        <dbReference type="ARBA" id="ARBA00023054"/>
    </source>
</evidence>
<evidence type="ECO:0000256" key="7">
    <source>
        <dbReference type="SAM" id="Coils"/>
    </source>
</evidence>
<feature type="non-terminal residue" evidence="10">
    <location>
        <position position="1"/>
    </location>
</feature>
<dbReference type="Pfam" id="PF13913">
    <property type="entry name" value="zf-C2HC_2"/>
    <property type="match status" value="2"/>
</dbReference>
<evidence type="ECO:0000256" key="3">
    <source>
        <dbReference type="ARBA" id="ARBA00022771"/>
    </source>
</evidence>
<keyword evidence="3 6" id="KW-0863">Zinc-finger</keyword>
<feature type="domain" description="C2HC/C3H-type" evidence="9">
    <location>
        <begin position="446"/>
        <end position="475"/>
    </location>
</feature>
<dbReference type="OrthoDB" id="10255185at2759"/>
<dbReference type="InterPro" id="IPR026104">
    <property type="entry name" value="ZNF_C2HC_dom_1C"/>
</dbReference>
<feature type="coiled-coil region" evidence="7">
    <location>
        <begin position="170"/>
        <end position="218"/>
    </location>
</feature>
<dbReference type="PROSITE" id="PS52027">
    <property type="entry name" value="ZF_C2HC_C3H"/>
    <property type="match status" value="1"/>
</dbReference>
<keyword evidence="2" id="KW-0479">Metal-binding</keyword>
<feature type="non-terminal residue" evidence="10">
    <location>
        <position position="483"/>
    </location>
</feature>
<keyword evidence="11" id="KW-1185">Reference proteome</keyword>
<comment type="caution">
    <text evidence="10">The sequence shown here is derived from an EMBL/GenBank/DDBJ whole genome shotgun (WGS) entry which is preliminary data.</text>
</comment>
<organism evidence="10 11">
    <name type="scientific">Piaya cayana</name>
    <name type="common">Common squirrel cuckoo</name>
    <dbReference type="NCBI Taxonomy" id="33601"/>
    <lineage>
        <taxon>Eukaryota</taxon>
        <taxon>Metazoa</taxon>
        <taxon>Chordata</taxon>
        <taxon>Craniata</taxon>
        <taxon>Vertebrata</taxon>
        <taxon>Euteleostomi</taxon>
        <taxon>Archelosauria</taxon>
        <taxon>Archosauria</taxon>
        <taxon>Dinosauria</taxon>
        <taxon>Saurischia</taxon>
        <taxon>Theropoda</taxon>
        <taxon>Coelurosauria</taxon>
        <taxon>Aves</taxon>
        <taxon>Neognathae</taxon>
        <taxon>Neoaves</taxon>
        <taxon>Otidimorphae</taxon>
        <taxon>Cuculiformes</taxon>
        <taxon>Coccyzidae</taxon>
        <taxon>Piaya</taxon>
    </lineage>
</organism>
<feature type="compositionally biased region" description="Basic and acidic residues" evidence="8">
    <location>
        <begin position="14"/>
        <end position="23"/>
    </location>
</feature>
<dbReference type="AlphaFoldDB" id="A0A850XF71"/>
<gene>
    <name evidence="10" type="primary">Zc2hc1c</name>
    <name evidence="10" type="ORF">PIACAY_R00222</name>
</gene>
<sequence>DSGGAAAKLIPRSQLEHQKNGQRELRCDKEESLLYLCAQKSHSRLYGLSAESRWHSAGHGGLCSAGLQSERLTSQIKTLPAKPVARQKEGVDRAYPLKPISHKGVTVPVVNAAHLGSFPFMEEAPKSRSSPKNKEKPPAARSPVAAVLSPWTAELKDPACHLQRRNLAYILKLEEDRQIMEKEIQKKKAILREKLMRTEEVLRRIQRERELAEAKERRDGEAERTCEQKAVRHLKEQTLSAAVRPGDGVFSGIQSAIPKTSTTLHPEELDMERLKKERLLASNSKIQDHRHMEHLASCSKLAPIHDLSPSALSDQVPGDHLSTEGLYLQDASVVEQGERGQCSFCGRNFLCVRLEKHMSICCKSQGSKTKVFDSRKARARGTLLEEFQQWKISERPQNMLPRRNQWREKHKVLIQTLRQARQVQQIISKGGKMSNLPPLPPIENPDYVACPYCRRRFDPRVAERHIPKCKTIKNRPPPPQQRR</sequence>
<evidence type="ECO:0000256" key="1">
    <source>
        <dbReference type="ARBA" id="ARBA00010843"/>
    </source>
</evidence>
<accession>A0A850XF71</accession>
<evidence type="ECO:0000256" key="4">
    <source>
        <dbReference type="ARBA" id="ARBA00022833"/>
    </source>
</evidence>
<evidence type="ECO:0000313" key="10">
    <source>
        <dbReference type="EMBL" id="NWH80207.1"/>
    </source>
</evidence>
<dbReference type="InterPro" id="IPR049899">
    <property type="entry name" value="Znf_C2HC_C3H"/>
</dbReference>
<proteinExistence type="inferred from homology"/>
<evidence type="ECO:0000256" key="8">
    <source>
        <dbReference type="SAM" id="MobiDB-lite"/>
    </source>
</evidence>
<evidence type="ECO:0000256" key="6">
    <source>
        <dbReference type="PROSITE-ProRule" id="PRU01371"/>
    </source>
</evidence>
<dbReference type="EMBL" id="WAAB01021066">
    <property type="protein sequence ID" value="NWH80207.1"/>
    <property type="molecule type" value="Genomic_DNA"/>
</dbReference>
<dbReference type="Proteomes" id="UP000653271">
    <property type="component" value="Unassembled WGS sequence"/>
</dbReference>
<feature type="region of interest" description="Disordered" evidence="8">
    <location>
        <begin position="1"/>
        <end position="23"/>
    </location>
</feature>